<dbReference type="InterPro" id="IPR007527">
    <property type="entry name" value="Znf_SWIM"/>
</dbReference>
<sequence length="159" mass="18375">MEKRNCTCRLWEVSSIPCCHAIAAILLRNEDPREYLNVCYSRQLFLKLYQNVLQPISGEDHWPPSIMPELGPPVTVAQPGKRRKARRKDTTKGKNHSRKLRRRIIIHCKKCGEVGHNAATCKQPTNEQSQQQGHCLTEPRRLQPTTRKRRQIISATTQD</sequence>
<evidence type="ECO:0000256" key="2">
    <source>
        <dbReference type="ARBA" id="ARBA00022771"/>
    </source>
</evidence>
<evidence type="ECO:0000256" key="3">
    <source>
        <dbReference type="ARBA" id="ARBA00022833"/>
    </source>
</evidence>
<dbReference type="Proteomes" id="UP001652660">
    <property type="component" value="Chromosome 2c"/>
</dbReference>
<organism evidence="8 9">
    <name type="scientific">Coffea arabica</name>
    <name type="common">Arabian coffee</name>
    <dbReference type="NCBI Taxonomy" id="13443"/>
    <lineage>
        <taxon>Eukaryota</taxon>
        <taxon>Viridiplantae</taxon>
        <taxon>Streptophyta</taxon>
        <taxon>Embryophyta</taxon>
        <taxon>Tracheophyta</taxon>
        <taxon>Spermatophyta</taxon>
        <taxon>Magnoliopsida</taxon>
        <taxon>eudicotyledons</taxon>
        <taxon>Gunneridae</taxon>
        <taxon>Pentapetalae</taxon>
        <taxon>asterids</taxon>
        <taxon>lamiids</taxon>
        <taxon>Gentianales</taxon>
        <taxon>Rubiaceae</taxon>
        <taxon>Ixoroideae</taxon>
        <taxon>Gardenieae complex</taxon>
        <taxon>Bertiereae - Coffeeae clade</taxon>
        <taxon>Coffeeae</taxon>
        <taxon>Coffea</taxon>
    </lineage>
</organism>
<dbReference type="SMART" id="SM00575">
    <property type="entry name" value="ZnF_PMZ"/>
    <property type="match status" value="1"/>
</dbReference>
<keyword evidence="3" id="KW-0862">Zinc</keyword>
<keyword evidence="2 4" id="KW-0863">Zinc-finger</keyword>
<dbReference type="InterPro" id="IPR001878">
    <property type="entry name" value="Znf_CCHC"/>
</dbReference>
<proteinExistence type="predicted"/>
<feature type="domain" description="CCHC-type" evidence="6">
    <location>
        <begin position="108"/>
        <end position="123"/>
    </location>
</feature>
<dbReference type="GeneID" id="140035745"/>
<dbReference type="PANTHER" id="PTHR31973:SF187">
    <property type="entry name" value="MUTATOR TRANSPOSASE MUDRA PROTEIN"/>
    <property type="match status" value="1"/>
</dbReference>
<feature type="region of interest" description="Disordered" evidence="5">
    <location>
        <begin position="70"/>
        <end position="99"/>
    </location>
</feature>
<keyword evidence="1" id="KW-0479">Metal-binding</keyword>
<dbReference type="PANTHER" id="PTHR31973">
    <property type="entry name" value="POLYPROTEIN, PUTATIVE-RELATED"/>
    <property type="match status" value="1"/>
</dbReference>
<accession>A0ABM4WN48</accession>
<dbReference type="Pfam" id="PF04434">
    <property type="entry name" value="SWIM"/>
    <property type="match status" value="1"/>
</dbReference>
<feature type="region of interest" description="Disordered" evidence="5">
    <location>
        <begin position="122"/>
        <end position="159"/>
    </location>
</feature>
<evidence type="ECO:0000259" key="7">
    <source>
        <dbReference type="PROSITE" id="PS50966"/>
    </source>
</evidence>
<dbReference type="InterPro" id="IPR006564">
    <property type="entry name" value="Znf_PMZ"/>
</dbReference>
<evidence type="ECO:0000259" key="6">
    <source>
        <dbReference type="PROSITE" id="PS50158"/>
    </source>
</evidence>
<gene>
    <name evidence="9" type="primary">LOC140035745</name>
</gene>
<dbReference type="PROSITE" id="PS50966">
    <property type="entry name" value="ZF_SWIM"/>
    <property type="match status" value="1"/>
</dbReference>
<protein>
    <recommendedName>
        <fullName evidence="10">SWIM-type domain-containing protein</fullName>
    </recommendedName>
</protein>
<evidence type="ECO:0000256" key="4">
    <source>
        <dbReference type="PROSITE-ProRule" id="PRU00047"/>
    </source>
</evidence>
<evidence type="ECO:0000313" key="8">
    <source>
        <dbReference type="Proteomes" id="UP001652660"/>
    </source>
</evidence>
<keyword evidence="8" id="KW-1185">Reference proteome</keyword>
<evidence type="ECO:0000256" key="5">
    <source>
        <dbReference type="SAM" id="MobiDB-lite"/>
    </source>
</evidence>
<feature type="compositionally biased region" description="Basic residues" evidence="5">
    <location>
        <begin position="80"/>
        <end position="99"/>
    </location>
</feature>
<dbReference type="RefSeq" id="XP_071933207.1">
    <property type="nucleotide sequence ID" value="XM_072077106.1"/>
</dbReference>
<dbReference type="PROSITE" id="PS50158">
    <property type="entry name" value="ZF_CCHC"/>
    <property type="match status" value="1"/>
</dbReference>
<evidence type="ECO:0008006" key="10">
    <source>
        <dbReference type="Google" id="ProtNLM"/>
    </source>
</evidence>
<evidence type="ECO:0000313" key="9">
    <source>
        <dbReference type="RefSeq" id="XP_071933207.1"/>
    </source>
</evidence>
<reference evidence="9" key="1">
    <citation type="submission" date="2025-08" db="UniProtKB">
        <authorList>
            <consortium name="RefSeq"/>
        </authorList>
    </citation>
    <scope>IDENTIFICATION</scope>
    <source>
        <tissue evidence="9">Leaves</tissue>
    </source>
</reference>
<feature type="compositionally biased region" description="Polar residues" evidence="5">
    <location>
        <begin position="122"/>
        <end position="134"/>
    </location>
</feature>
<name>A0ABM4WN48_COFAR</name>
<evidence type="ECO:0000256" key="1">
    <source>
        <dbReference type="ARBA" id="ARBA00022723"/>
    </source>
</evidence>
<feature type="domain" description="SWIM-type" evidence="7">
    <location>
        <begin position="1"/>
        <end position="29"/>
    </location>
</feature>